<gene>
    <name evidence="3" type="ORF">BatF92_37330</name>
</gene>
<protein>
    <recommendedName>
        <fullName evidence="2">Tyr recombinase domain-containing protein</fullName>
    </recommendedName>
</protein>
<dbReference type="InterPro" id="IPR002104">
    <property type="entry name" value="Integrase_catalytic"/>
</dbReference>
<dbReference type="Gene3D" id="1.10.443.10">
    <property type="entry name" value="Intergrase catalytic core"/>
    <property type="match status" value="1"/>
</dbReference>
<dbReference type="EMBL" id="AP022660">
    <property type="protein sequence ID" value="BCA51791.1"/>
    <property type="molecule type" value="Genomic_DNA"/>
</dbReference>
<evidence type="ECO:0000313" key="4">
    <source>
        <dbReference type="Proteomes" id="UP000500882"/>
    </source>
</evidence>
<accession>A0A679HC64</accession>
<name>A0A679HC64_BACT4</name>
<dbReference type="Pfam" id="PF00589">
    <property type="entry name" value="Phage_integrase"/>
    <property type="match status" value="1"/>
</dbReference>
<evidence type="ECO:0000259" key="2">
    <source>
        <dbReference type="PROSITE" id="PS51898"/>
    </source>
</evidence>
<dbReference type="SUPFAM" id="SSF56349">
    <property type="entry name" value="DNA breaking-rejoining enzymes"/>
    <property type="match status" value="1"/>
</dbReference>
<proteinExistence type="predicted"/>
<reference evidence="3 4" key="1">
    <citation type="submission" date="2020-02" db="EMBL/GenBank/DDBJ databases">
        <title>Whole-genome sequencing and comparative analysis of the genomes of Bacteroides thetaiotaomicron and Escherichia coli isolated from a healthy resident in Vietnam.</title>
        <authorList>
            <person name="Mohsin M."/>
            <person name="Tanaka K."/>
            <person name="Kawahara R."/>
            <person name="Kondo S."/>
            <person name="Noguchi H."/>
            <person name="Motooka D."/>
            <person name="Nakamura S."/>
            <person name="Khong D.T."/>
            <person name="Nguyen T.N."/>
            <person name="Tran H.T."/>
            <person name="Yamamoto Y."/>
        </authorList>
    </citation>
    <scope>NUCLEOTIDE SEQUENCE [LARGE SCALE GENOMIC DNA]</scope>
    <source>
        <strain evidence="3 4">F9-2</strain>
    </source>
</reference>
<dbReference type="InterPro" id="IPR011010">
    <property type="entry name" value="DNA_brk_join_enz"/>
</dbReference>
<evidence type="ECO:0000313" key="3">
    <source>
        <dbReference type="EMBL" id="BCA51791.1"/>
    </source>
</evidence>
<dbReference type="GO" id="GO:0006310">
    <property type="term" value="P:DNA recombination"/>
    <property type="evidence" value="ECO:0007669"/>
    <property type="project" value="UniProtKB-KW"/>
</dbReference>
<dbReference type="AlphaFoldDB" id="A0A679HC64"/>
<organism evidence="3 4">
    <name type="scientific">Bacteroides thetaiotaomicron</name>
    <dbReference type="NCBI Taxonomy" id="818"/>
    <lineage>
        <taxon>Bacteria</taxon>
        <taxon>Pseudomonadati</taxon>
        <taxon>Bacteroidota</taxon>
        <taxon>Bacteroidia</taxon>
        <taxon>Bacteroidales</taxon>
        <taxon>Bacteroidaceae</taxon>
        <taxon>Bacteroides</taxon>
    </lineage>
</organism>
<dbReference type="RefSeq" id="WP_172556886.1">
    <property type="nucleotide sequence ID" value="NZ_AP022660.1"/>
</dbReference>
<dbReference type="InterPro" id="IPR013762">
    <property type="entry name" value="Integrase-like_cat_sf"/>
</dbReference>
<dbReference type="PROSITE" id="PS51898">
    <property type="entry name" value="TYR_RECOMBINASE"/>
    <property type="match status" value="1"/>
</dbReference>
<keyword evidence="1" id="KW-0233">DNA recombination</keyword>
<dbReference type="Proteomes" id="UP000500882">
    <property type="component" value="Chromosome"/>
</dbReference>
<dbReference type="GO" id="GO:0003677">
    <property type="term" value="F:DNA binding"/>
    <property type="evidence" value="ECO:0007669"/>
    <property type="project" value="InterPro"/>
</dbReference>
<sequence length="230" mass="26662">MRKKYPESWQKSYIEKVHFSLGLFLVQYLCNGFNLADAARLRYNDYYYISGKQSFQFMRYKTKDRSENNSEVVIPIIEPLRIILSEIAAPEERGGLVFPSILKGEANEVQVRKLIALENSNIQDRMKKLTMALNWEIFPSSTWCRHSFATNLTHAGVPINYISDSMGHSHNENITARYIDIFPYEQQVLYNNKLLNLANEEMTPITKLLNSLTPDELKTLITVVKSKTKE</sequence>
<evidence type="ECO:0000256" key="1">
    <source>
        <dbReference type="ARBA" id="ARBA00023172"/>
    </source>
</evidence>
<feature type="domain" description="Tyr recombinase" evidence="2">
    <location>
        <begin position="1"/>
        <end position="191"/>
    </location>
</feature>
<dbReference type="GO" id="GO:0015074">
    <property type="term" value="P:DNA integration"/>
    <property type="evidence" value="ECO:0007669"/>
    <property type="project" value="InterPro"/>
</dbReference>